<reference evidence="2 3" key="1">
    <citation type="submission" date="2019-10" db="EMBL/GenBank/DDBJ databases">
        <title>Draft Genome Assembly of Rhodococcus zopfii DSM44189.</title>
        <authorList>
            <person name="Sutton J.M."/>
            <person name="Akob D.M."/>
            <person name="Bushman T.J."/>
        </authorList>
    </citation>
    <scope>NUCLEOTIDE SEQUENCE [LARGE SCALE GENOMIC DNA]</scope>
    <source>
        <strain evidence="2 3">DSM 44189</strain>
    </source>
</reference>
<dbReference type="InterPro" id="IPR057037">
    <property type="entry name" value="TPR_rep_actino"/>
</dbReference>
<accession>A0ABU3WQF1</accession>
<proteinExistence type="predicted"/>
<name>A0ABU3WQF1_9NOCA</name>
<comment type="caution">
    <text evidence="2">The sequence shown here is derived from an EMBL/GenBank/DDBJ whole genome shotgun (WGS) entry which is preliminary data.</text>
</comment>
<evidence type="ECO:0000259" key="1">
    <source>
        <dbReference type="Pfam" id="PF23275"/>
    </source>
</evidence>
<keyword evidence="3" id="KW-1185">Reference proteome</keyword>
<dbReference type="Proteomes" id="UP001275440">
    <property type="component" value="Unassembled WGS sequence"/>
</dbReference>
<dbReference type="EMBL" id="WBMO01000001">
    <property type="protein sequence ID" value="MDV2476216.1"/>
    <property type="molecule type" value="Genomic_DNA"/>
</dbReference>
<dbReference type="Pfam" id="PF23275">
    <property type="entry name" value="TPR_23"/>
    <property type="match status" value="1"/>
</dbReference>
<evidence type="ECO:0000313" key="3">
    <source>
        <dbReference type="Proteomes" id="UP001275440"/>
    </source>
</evidence>
<evidence type="ECO:0000313" key="2">
    <source>
        <dbReference type="EMBL" id="MDV2476216.1"/>
    </source>
</evidence>
<feature type="domain" description="TPR repeat" evidence="1">
    <location>
        <begin position="198"/>
        <end position="434"/>
    </location>
</feature>
<protein>
    <recommendedName>
        <fullName evidence="1">TPR repeat domain-containing protein</fullName>
    </recommendedName>
</protein>
<organism evidence="2 3">
    <name type="scientific">Rhodococcus zopfii</name>
    <dbReference type="NCBI Taxonomy" id="43772"/>
    <lineage>
        <taxon>Bacteria</taxon>
        <taxon>Bacillati</taxon>
        <taxon>Actinomycetota</taxon>
        <taxon>Actinomycetes</taxon>
        <taxon>Mycobacteriales</taxon>
        <taxon>Nocardiaceae</taxon>
        <taxon>Rhodococcus</taxon>
    </lineage>
</organism>
<sequence>MSLTRQQIDGWNPDALTVLADAWCTLASSVEGLFERYTQAVVKVEGEYWEGTTAEAVQDRASSDHKTAIGLADRVEALAGTMRQGFHAIDGPLRRARELIAYAQEQCFVVTDGLAVLDPASDPDREPIRAALQEDLLIAAQAAEAADRDLEQNLDAAREGLRIVFTAAAALGSDQGRRDATALTEGTLAPEAARRLVEAGALTPEQLAGVQSGATVVIPASQMEYLNTISRSLDGRSPEEIDRLVSSLPPDARTALSNTLQLISTDTLTVATSGDPEVPTHGSLDLLPDGIREALTRDDLVVTDIEVTGDRVLASTELNGVADNQAIARIVAAGDADYRNGTALDRGLLEVGRQYLDAQVTHLQHPDAQFRIFTVDGSGTDDLAFTEPIFAAVADDRAAVEQIVTDPGHGGDFVRDVLVHQWPDDGKAVSALFAFDESDSTVTDPGDPVDVADARRSGAVMSAVAHAMSADSSWKLLSNIPATDGESIGQVNADLVRTVSHSMSPYIPHLAGANPENLPGFDTSGWADPKDNNSFRGSANVFAALNTDEEAGRHFLGRAYAETAAAETRYGQDPHSPGTTGNLTTAGRILGLSDRGLMLATQDQFHDQAEQQKEAYDRKSAAYDAVLEAGSYVLGKNPVGEIVATAFAAGGDPLEEMYIGKEPDPEQQAQLNAPNFYDHYYLPLAAADEIPLAANPRYAGLVDGNGALLPYDELLTTEKAGGDERKLQAFLREMFNGFGVPDDGHGDALRDGYDDVVRANG</sequence>
<gene>
    <name evidence="2" type="ORF">F8M49_14240</name>
</gene>